<keyword evidence="2" id="KW-1185">Reference proteome</keyword>
<protein>
    <submittedName>
        <fullName evidence="1">Uncharacterized protein</fullName>
    </submittedName>
</protein>
<evidence type="ECO:0000313" key="1">
    <source>
        <dbReference type="EMBL" id="CAB4303492.1"/>
    </source>
</evidence>
<organism evidence="1 2">
    <name type="scientific">Prunus armeniaca</name>
    <name type="common">Apricot</name>
    <name type="synonym">Armeniaca vulgaris</name>
    <dbReference type="NCBI Taxonomy" id="36596"/>
    <lineage>
        <taxon>Eukaryota</taxon>
        <taxon>Viridiplantae</taxon>
        <taxon>Streptophyta</taxon>
        <taxon>Embryophyta</taxon>
        <taxon>Tracheophyta</taxon>
        <taxon>Spermatophyta</taxon>
        <taxon>Magnoliopsida</taxon>
        <taxon>eudicotyledons</taxon>
        <taxon>Gunneridae</taxon>
        <taxon>Pentapetalae</taxon>
        <taxon>rosids</taxon>
        <taxon>fabids</taxon>
        <taxon>Rosales</taxon>
        <taxon>Rosaceae</taxon>
        <taxon>Amygdaloideae</taxon>
        <taxon>Amygdaleae</taxon>
        <taxon>Prunus</taxon>
    </lineage>
</organism>
<gene>
    <name evidence="1" type="ORF">ORAREDHAP_LOCUS19734</name>
</gene>
<dbReference type="EMBL" id="CAEKKB010000003">
    <property type="protein sequence ID" value="CAB4303492.1"/>
    <property type="molecule type" value="Genomic_DNA"/>
</dbReference>
<dbReference type="Proteomes" id="UP000507245">
    <property type="component" value="Unassembled WGS sequence"/>
</dbReference>
<accession>A0A6J5WUX8</accession>
<evidence type="ECO:0000313" key="2">
    <source>
        <dbReference type="Proteomes" id="UP000507245"/>
    </source>
</evidence>
<dbReference type="AlphaFoldDB" id="A0A6J5WUX8"/>
<name>A0A6J5WUX8_PRUAR</name>
<sequence>MDIYIDASATVKMMKQKDESLTEGAYILTLQSCRGLKLLDKEDRRTVDIYPHLKMQGWELLFSSWLMETRSLEVMHLTAHHIYQAVEQVLSCSQPKSKLENNSCSSSPYFSNDKSEIFHEDKAVVFDDSCCAWSSSDEKDLDLVLKHVTLGIPKGSFVQ</sequence>
<reference evidence="2" key="1">
    <citation type="journal article" date="2020" name="Genome Biol.">
        <title>Gamete binning: chromosome-level and haplotype-resolved genome assembly enabled by high-throughput single-cell sequencing of gamete genomes.</title>
        <authorList>
            <person name="Campoy J.A."/>
            <person name="Sun H."/>
            <person name="Goel M."/>
            <person name="Jiao W.-B."/>
            <person name="Folz-Donahue K."/>
            <person name="Wang N."/>
            <person name="Rubio M."/>
            <person name="Liu C."/>
            <person name="Kukat C."/>
            <person name="Ruiz D."/>
            <person name="Huettel B."/>
            <person name="Schneeberger K."/>
        </authorList>
    </citation>
    <scope>NUCLEOTIDE SEQUENCE [LARGE SCALE GENOMIC DNA]</scope>
    <source>
        <strain evidence="2">cv. Rojo Pasion</strain>
    </source>
</reference>
<proteinExistence type="predicted"/>